<organism evidence="2 3">
    <name type="scientific">Marinovum algicola</name>
    <dbReference type="NCBI Taxonomy" id="42444"/>
    <lineage>
        <taxon>Bacteria</taxon>
        <taxon>Pseudomonadati</taxon>
        <taxon>Pseudomonadota</taxon>
        <taxon>Alphaproteobacteria</taxon>
        <taxon>Rhodobacterales</taxon>
        <taxon>Roseobacteraceae</taxon>
        <taxon>Marinovum</taxon>
    </lineage>
</organism>
<dbReference type="AlphaFoldDB" id="A0A975WDF3"/>
<sequence>MAYALSNTHARSNLSATLHRAAETWKTARAKRAIFDRTYNELNALDDRDLTDIGIARRDIRALAQDVANKAV</sequence>
<evidence type="ECO:0000313" key="3">
    <source>
        <dbReference type="Proteomes" id="UP000182932"/>
    </source>
</evidence>
<dbReference type="RefSeq" id="WP_074838221.1">
    <property type="nucleotide sequence ID" value="NZ_CATLQZ010000021.1"/>
</dbReference>
<dbReference type="GeneID" id="80821459"/>
<feature type="domain" description="YjiS-like" evidence="1">
    <location>
        <begin position="34"/>
        <end position="61"/>
    </location>
</feature>
<proteinExistence type="predicted"/>
<reference evidence="2 3" key="1">
    <citation type="submission" date="2016-10" db="EMBL/GenBank/DDBJ databases">
        <authorList>
            <person name="Varghese N."/>
            <person name="Submissions S."/>
        </authorList>
    </citation>
    <scope>NUCLEOTIDE SEQUENCE [LARGE SCALE GENOMIC DNA]</scope>
    <source>
        <strain evidence="2 3">FF3</strain>
    </source>
</reference>
<dbReference type="Proteomes" id="UP000182932">
    <property type="component" value="Unassembled WGS sequence"/>
</dbReference>
<evidence type="ECO:0000313" key="2">
    <source>
        <dbReference type="EMBL" id="SEK00171.1"/>
    </source>
</evidence>
<comment type="caution">
    <text evidence="2">The sequence shown here is derived from an EMBL/GenBank/DDBJ whole genome shotgun (WGS) entry which is preliminary data.</text>
</comment>
<name>A0A975WDF3_9RHOB</name>
<evidence type="ECO:0000259" key="1">
    <source>
        <dbReference type="Pfam" id="PF06568"/>
    </source>
</evidence>
<protein>
    <recommendedName>
        <fullName evidence="1">YjiS-like domain-containing protein</fullName>
    </recommendedName>
</protein>
<accession>A0A975WDF3</accession>
<gene>
    <name evidence="2" type="ORF">SAMN04487940_11778</name>
</gene>
<dbReference type="InterPro" id="IPR009506">
    <property type="entry name" value="YjiS-like"/>
</dbReference>
<dbReference type="EMBL" id="FNYY01000017">
    <property type="protein sequence ID" value="SEK00171.1"/>
    <property type="molecule type" value="Genomic_DNA"/>
</dbReference>
<keyword evidence="3" id="KW-1185">Reference proteome</keyword>
<dbReference type="Pfam" id="PF06568">
    <property type="entry name" value="YjiS-like"/>
    <property type="match status" value="1"/>
</dbReference>